<dbReference type="Gene3D" id="3.40.630.30">
    <property type="match status" value="1"/>
</dbReference>
<keyword evidence="3" id="KW-1185">Reference proteome</keyword>
<dbReference type="PANTHER" id="PTHR43792:SF1">
    <property type="entry name" value="N-ACETYLTRANSFERASE DOMAIN-CONTAINING PROTEIN"/>
    <property type="match status" value="1"/>
</dbReference>
<evidence type="ECO:0000313" key="3">
    <source>
        <dbReference type="Proteomes" id="UP001139410"/>
    </source>
</evidence>
<dbReference type="PANTHER" id="PTHR43792">
    <property type="entry name" value="GNAT FAMILY, PUTATIVE (AFU_ORTHOLOGUE AFUA_3G00765)-RELATED-RELATED"/>
    <property type="match status" value="1"/>
</dbReference>
<dbReference type="Pfam" id="PF13302">
    <property type="entry name" value="Acetyltransf_3"/>
    <property type="match status" value="1"/>
</dbReference>
<reference evidence="2" key="1">
    <citation type="submission" date="2022-01" db="EMBL/GenBank/DDBJ databases">
        <authorList>
            <person name="Jo J.-H."/>
            <person name="Im W.-T."/>
        </authorList>
    </citation>
    <scope>NUCLEOTIDE SEQUENCE</scope>
    <source>
        <strain evidence="2">G124</strain>
    </source>
</reference>
<dbReference type="Proteomes" id="UP001139410">
    <property type="component" value="Unassembled WGS sequence"/>
</dbReference>
<accession>A0A9X1QI66</accession>
<dbReference type="InterPro" id="IPR051531">
    <property type="entry name" value="N-acetyltransferase"/>
</dbReference>
<comment type="caution">
    <text evidence="2">The sequence shown here is derived from an EMBL/GenBank/DDBJ whole genome shotgun (WGS) entry which is preliminary data.</text>
</comment>
<feature type="domain" description="N-acetyltransferase" evidence="1">
    <location>
        <begin position="10"/>
        <end position="164"/>
    </location>
</feature>
<dbReference type="EMBL" id="JAKFGM010000001">
    <property type="protein sequence ID" value="MCF2513870.1"/>
    <property type="molecule type" value="Genomic_DNA"/>
</dbReference>
<dbReference type="InterPro" id="IPR016181">
    <property type="entry name" value="Acyl_CoA_acyltransferase"/>
</dbReference>
<gene>
    <name evidence="2" type="ORF">LVY65_02145</name>
</gene>
<dbReference type="InterPro" id="IPR000182">
    <property type="entry name" value="GNAT_dom"/>
</dbReference>
<dbReference type="AlphaFoldDB" id="A0A9X1QI66"/>
<name>A0A9X1QI66_9SPHN</name>
<dbReference type="GO" id="GO:0016747">
    <property type="term" value="F:acyltransferase activity, transferring groups other than amino-acyl groups"/>
    <property type="evidence" value="ECO:0007669"/>
    <property type="project" value="InterPro"/>
</dbReference>
<evidence type="ECO:0000259" key="1">
    <source>
        <dbReference type="PROSITE" id="PS51186"/>
    </source>
</evidence>
<protein>
    <submittedName>
        <fullName evidence="2">GNAT family N-acetyltransferase</fullName>
    </submittedName>
</protein>
<evidence type="ECO:0000313" key="2">
    <source>
        <dbReference type="EMBL" id="MCF2513870.1"/>
    </source>
</evidence>
<dbReference type="SUPFAM" id="SSF55729">
    <property type="entry name" value="Acyl-CoA N-acyltransferases (Nat)"/>
    <property type="match status" value="1"/>
</dbReference>
<sequence length="164" mass="18502">MSEEIRTDRLLLRRACANDIEAMHRIMSDAQAMRYWSTPPHVSIDETARWMASMVDADPSSSDDFIVTLNGDLIGKLGAWKLPEIGFLIDRQQWGRGYASEALAAFINQRRRLGSTELTADVDPRNEGSLRLLARHGFVESGRATGTWQIGDELCDSVYFRLLL</sequence>
<dbReference type="RefSeq" id="WP_235066364.1">
    <property type="nucleotide sequence ID" value="NZ_JAKFGM010000001.1"/>
</dbReference>
<dbReference type="PROSITE" id="PS51186">
    <property type="entry name" value="GNAT"/>
    <property type="match status" value="1"/>
</dbReference>
<organism evidence="2 3">
    <name type="scientific">Sphingomonas cremea</name>
    <dbReference type="NCBI Taxonomy" id="2904799"/>
    <lineage>
        <taxon>Bacteria</taxon>
        <taxon>Pseudomonadati</taxon>
        <taxon>Pseudomonadota</taxon>
        <taxon>Alphaproteobacteria</taxon>
        <taxon>Sphingomonadales</taxon>
        <taxon>Sphingomonadaceae</taxon>
        <taxon>Sphingomonas</taxon>
    </lineage>
</organism>
<proteinExistence type="predicted"/>